<reference evidence="2 3" key="1">
    <citation type="submission" date="2016-10" db="EMBL/GenBank/DDBJ databases">
        <title>Description of Gloeomargarita lithophora gen. nov., sp. nov., a thylakoid-bearing basal-branching cyanobacterium with intracellular carbonates, and proposal for Gloeomargaritales ord. nov.</title>
        <authorList>
            <person name="Moreira D."/>
            <person name="Tavera R."/>
            <person name="Benzerara K."/>
            <person name="Skouri-Panet F."/>
            <person name="Couradeau E."/>
            <person name="Gerard E."/>
            <person name="Loussert C."/>
            <person name="Novelo E."/>
            <person name="Zivanovic Y."/>
            <person name="Lopez-Garcia P."/>
        </authorList>
    </citation>
    <scope>NUCLEOTIDE SEQUENCE [LARGE SCALE GENOMIC DNA]</scope>
    <source>
        <strain evidence="2 3">D10</strain>
    </source>
</reference>
<dbReference type="OrthoDB" id="512181at2"/>
<dbReference type="KEGG" id="glt:GlitD10_0839"/>
<dbReference type="Proteomes" id="UP000180235">
    <property type="component" value="Chromosome"/>
</dbReference>
<accession>A0A1J0AB48</accession>
<dbReference type="PANTHER" id="PTHR43792">
    <property type="entry name" value="GNAT FAMILY, PUTATIVE (AFU_ORTHOLOGUE AFUA_3G00765)-RELATED-RELATED"/>
    <property type="match status" value="1"/>
</dbReference>
<dbReference type="EMBL" id="CP017675">
    <property type="protein sequence ID" value="APB33155.1"/>
    <property type="molecule type" value="Genomic_DNA"/>
</dbReference>
<dbReference type="AlphaFoldDB" id="A0A1J0AB48"/>
<feature type="domain" description="N-acetyltransferase" evidence="1">
    <location>
        <begin position="10"/>
        <end position="168"/>
    </location>
</feature>
<evidence type="ECO:0000313" key="3">
    <source>
        <dbReference type="Proteomes" id="UP000180235"/>
    </source>
</evidence>
<dbReference type="PROSITE" id="PS51186">
    <property type="entry name" value="GNAT"/>
    <property type="match status" value="1"/>
</dbReference>
<protein>
    <submittedName>
        <fullName evidence="2">GCN5-like N-acetyltransferase</fullName>
    </submittedName>
</protein>
<dbReference type="Pfam" id="PF13302">
    <property type="entry name" value="Acetyltransf_3"/>
    <property type="match status" value="1"/>
</dbReference>
<dbReference type="SUPFAM" id="SSF55729">
    <property type="entry name" value="Acyl-CoA N-acyltransferases (Nat)"/>
    <property type="match status" value="1"/>
</dbReference>
<evidence type="ECO:0000259" key="1">
    <source>
        <dbReference type="PROSITE" id="PS51186"/>
    </source>
</evidence>
<dbReference type="InterPro" id="IPR051531">
    <property type="entry name" value="N-acetyltransferase"/>
</dbReference>
<dbReference type="PANTHER" id="PTHR43792:SF1">
    <property type="entry name" value="N-ACETYLTRANSFERASE DOMAIN-CONTAINING PROTEIN"/>
    <property type="match status" value="1"/>
</dbReference>
<evidence type="ECO:0000313" key="2">
    <source>
        <dbReference type="EMBL" id="APB33155.1"/>
    </source>
</evidence>
<sequence>MSQLLHTERLSLRPCQMSDLDGLHQLWTEANIRRFLFDNRQITNEEAKSFIEASMMSFDLYGYGIWLFFEHQSYQVAGFSGLLHSLERSPSLIFGTRPQLWGRGYAKEATGSVLDYIFDVLGLKKVEADVDEPNKASIRVLETLGMSQTHRAIVNERPLLYYEIQTWREEVTEKLLATYSNMARFTNRNSTEPITGAVPLRPLF</sequence>
<name>A0A1J0AB48_9CYAN</name>
<keyword evidence="3" id="KW-1185">Reference proteome</keyword>
<dbReference type="InterPro" id="IPR016181">
    <property type="entry name" value="Acyl_CoA_acyltransferase"/>
</dbReference>
<gene>
    <name evidence="2" type="ORF">GlitD10_0839</name>
</gene>
<dbReference type="GO" id="GO:0016747">
    <property type="term" value="F:acyltransferase activity, transferring groups other than amino-acyl groups"/>
    <property type="evidence" value="ECO:0007669"/>
    <property type="project" value="InterPro"/>
</dbReference>
<keyword evidence="2" id="KW-0808">Transferase</keyword>
<dbReference type="Gene3D" id="3.40.630.30">
    <property type="match status" value="1"/>
</dbReference>
<organism evidence="2 3">
    <name type="scientific">Gloeomargarita lithophora Alchichica-D10</name>
    <dbReference type="NCBI Taxonomy" id="1188229"/>
    <lineage>
        <taxon>Bacteria</taxon>
        <taxon>Bacillati</taxon>
        <taxon>Cyanobacteriota</taxon>
        <taxon>Cyanophyceae</taxon>
        <taxon>Gloeomargaritales</taxon>
        <taxon>Gloeomargaritaceae</taxon>
        <taxon>Gloeomargarita</taxon>
    </lineage>
</organism>
<proteinExistence type="predicted"/>
<dbReference type="STRING" id="1188229.GlitD10_0839"/>
<dbReference type="InterPro" id="IPR000182">
    <property type="entry name" value="GNAT_dom"/>
</dbReference>